<evidence type="ECO:0000256" key="3">
    <source>
        <dbReference type="ARBA" id="ARBA00023143"/>
    </source>
</evidence>
<dbReference type="Pfam" id="PF00460">
    <property type="entry name" value="Flg_bb_rod"/>
    <property type="match status" value="1"/>
</dbReference>
<dbReference type="GO" id="GO:0009424">
    <property type="term" value="C:bacterial-type flagellum hook"/>
    <property type="evidence" value="ECO:0007669"/>
    <property type="project" value="TreeGrafter"/>
</dbReference>
<dbReference type="AlphaFoldDB" id="A0A1M6QXV4"/>
<dbReference type="InterPro" id="IPR001444">
    <property type="entry name" value="Flag_bb_rod_N"/>
</dbReference>
<dbReference type="InterPro" id="IPR037925">
    <property type="entry name" value="FlgE/F/G-like"/>
</dbReference>
<feature type="domain" description="Flagellar hook protein FlgE/F/G-like D1" evidence="7">
    <location>
        <begin position="84"/>
        <end position="181"/>
    </location>
</feature>
<name>A0A1M6QXV4_9PROT</name>
<dbReference type="RefSeq" id="WP_073139302.1">
    <property type="nucleotide sequence ID" value="NZ_FQZF01000039.1"/>
</dbReference>
<accession>A0A1M6QXV4</accession>
<feature type="domain" description="Flagellar basal-body/hook protein C-terminal" evidence="6">
    <location>
        <begin position="386"/>
        <end position="430"/>
    </location>
</feature>
<dbReference type="EMBL" id="FQZF01000039">
    <property type="protein sequence ID" value="SHK25035.1"/>
    <property type="molecule type" value="Genomic_DNA"/>
</dbReference>
<dbReference type="InterPro" id="IPR010930">
    <property type="entry name" value="Flg_bb/hook_C_dom"/>
</dbReference>
<dbReference type="GO" id="GO:0071978">
    <property type="term" value="P:bacterial-type flagellum-dependent swarming motility"/>
    <property type="evidence" value="ECO:0007669"/>
    <property type="project" value="TreeGrafter"/>
</dbReference>
<gene>
    <name evidence="8" type="ORF">SAMN02745194_04543</name>
</gene>
<keyword evidence="8" id="KW-0966">Cell projection</keyword>
<dbReference type="PANTHER" id="PTHR30435">
    <property type="entry name" value="FLAGELLAR PROTEIN"/>
    <property type="match status" value="1"/>
</dbReference>
<dbReference type="SUPFAM" id="SSF117143">
    <property type="entry name" value="Flagellar hook protein flgE"/>
    <property type="match status" value="1"/>
</dbReference>
<dbReference type="Pfam" id="PF06429">
    <property type="entry name" value="Flg_bbr_C"/>
    <property type="match status" value="1"/>
</dbReference>
<evidence type="ECO:0000259" key="7">
    <source>
        <dbReference type="Pfam" id="PF22692"/>
    </source>
</evidence>
<keyword evidence="8" id="KW-0282">Flagellum</keyword>
<dbReference type="GO" id="GO:0009425">
    <property type="term" value="C:bacterial-type flagellum basal body"/>
    <property type="evidence" value="ECO:0007669"/>
    <property type="project" value="UniProtKB-SubCell"/>
</dbReference>
<dbReference type="Proteomes" id="UP000184387">
    <property type="component" value="Unassembled WGS sequence"/>
</dbReference>
<evidence type="ECO:0000256" key="1">
    <source>
        <dbReference type="ARBA" id="ARBA00004117"/>
    </source>
</evidence>
<evidence type="ECO:0000313" key="9">
    <source>
        <dbReference type="Proteomes" id="UP000184387"/>
    </source>
</evidence>
<dbReference type="NCBIfam" id="TIGR03506">
    <property type="entry name" value="FlgEFG_subfam"/>
    <property type="match status" value="1"/>
</dbReference>
<comment type="subcellular location">
    <subcellularLocation>
        <location evidence="1 4">Bacterial flagellum basal body</location>
    </subcellularLocation>
</comment>
<evidence type="ECO:0000259" key="5">
    <source>
        <dbReference type="Pfam" id="PF00460"/>
    </source>
</evidence>
<dbReference type="PANTHER" id="PTHR30435:SF1">
    <property type="entry name" value="FLAGELLAR HOOK PROTEIN FLGE"/>
    <property type="match status" value="1"/>
</dbReference>
<dbReference type="Pfam" id="PF22692">
    <property type="entry name" value="LlgE_F_G_D1"/>
    <property type="match status" value="1"/>
</dbReference>
<reference evidence="8 9" key="1">
    <citation type="submission" date="2016-11" db="EMBL/GenBank/DDBJ databases">
        <authorList>
            <person name="Jaros S."/>
            <person name="Januszkiewicz K."/>
            <person name="Wedrychowicz H."/>
        </authorList>
    </citation>
    <scope>NUCLEOTIDE SEQUENCE [LARGE SCALE GENOMIC DNA]</scope>
    <source>
        <strain evidence="8 9">DSM 14916</strain>
    </source>
</reference>
<evidence type="ECO:0000256" key="2">
    <source>
        <dbReference type="ARBA" id="ARBA00009677"/>
    </source>
</evidence>
<comment type="function">
    <text evidence="4">A flexible structure which links the flagellar filament to the drive apparatus in the basal body.</text>
</comment>
<sequence length="432" mass="45408">MSLYASMNTAISGLAAQARALGNVADNVANSQTTGFKRTDTNFVSYVTRSNLQVNQPGSVTARPDYTNSVQGTVQQSDNPLAMAIAGQGMFAVAMPRGTEDGLPTFDARTYYTRAGDFNMDTDGYLVNGQGYYLQGWTADTEGNPDRSSIRPLRVDQSVYNPVATGNVNLSANLPADSTTVPVAAQIQIYDSLGRLHSVDMTWTNTGTNTWQLSMAIPDDTSGVTTRTINVNFGAAASATTPAGTIGSFGTAVGLTGSAAVAGDPAAVTFTADFGQGVQTVQLNLGTFGVASGVTQYSGQEYTLRDISQDGVPLGSFSTVSLNDNGDLAVNYDNGQSRVIGRVPIVTFSDPDKLQKTDGQAYLRTEESGEARANDASSNGSGKIVSSSLESSNVDIASEFSKLILAQRAYSANTKIVTAADELLQDTLNMRR</sequence>
<dbReference type="InterPro" id="IPR053967">
    <property type="entry name" value="LlgE_F_G-like_D1"/>
</dbReference>
<protein>
    <recommendedName>
        <fullName evidence="4">Flagellar hook protein FlgE</fullName>
    </recommendedName>
</protein>
<evidence type="ECO:0000256" key="4">
    <source>
        <dbReference type="RuleBase" id="RU362116"/>
    </source>
</evidence>
<dbReference type="GO" id="GO:0005829">
    <property type="term" value="C:cytosol"/>
    <property type="evidence" value="ECO:0007669"/>
    <property type="project" value="TreeGrafter"/>
</dbReference>
<dbReference type="STRING" id="198092.SAMN02745194_04543"/>
<proteinExistence type="inferred from homology"/>
<evidence type="ECO:0000313" key="8">
    <source>
        <dbReference type="EMBL" id="SHK25035.1"/>
    </source>
</evidence>
<keyword evidence="3 4" id="KW-0975">Bacterial flagellum</keyword>
<feature type="domain" description="Flagellar basal body rod protein N-terminal" evidence="5">
    <location>
        <begin position="7"/>
        <end position="37"/>
    </location>
</feature>
<keyword evidence="8" id="KW-0969">Cilium</keyword>
<evidence type="ECO:0000259" key="6">
    <source>
        <dbReference type="Pfam" id="PF06429"/>
    </source>
</evidence>
<dbReference type="InterPro" id="IPR037058">
    <property type="entry name" value="Falgellar_hook_FlgE_sf"/>
</dbReference>
<organism evidence="8 9">
    <name type="scientific">Muricoccus roseus</name>
    <dbReference type="NCBI Taxonomy" id="198092"/>
    <lineage>
        <taxon>Bacteria</taxon>
        <taxon>Pseudomonadati</taxon>
        <taxon>Pseudomonadota</taxon>
        <taxon>Alphaproteobacteria</taxon>
        <taxon>Acetobacterales</taxon>
        <taxon>Roseomonadaceae</taxon>
        <taxon>Muricoccus</taxon>
    </lineage>
</organism>
<dbReference type="InterPro" id="IPR020013">
    <property type="entry name" value="Flagellar_FlgE/F/G"/>
</dbReference>
<dbReference type="Gene3D" id="2.60.98.20">
    <property type="entry name" value="Flagellar hook protein FlgE"/>
    <property type="match status" value="1"/>
</dbReference>
<dbReference type="NCBIfam" id="NF004242">
    <property type="entry name" value="PRK05682.2-1"/>
    <property type="match status" value="1"/>
</dbReference>
<keyword evidence="9" id="KW-1185">Reference proteome</keyword>
<comment type="similarity">
    <text evidence="2 4">Belongs to the flagella basal body rod proteins family.</text>
</comment>